<keyword evidence="2" id="KW-1185">Reference proteome</keyword>
<reference evidence="1" key="1">
    <citation type="submission" date="2022-04" db="EMBL/GenBank/DDBJ databases">
        <title>Genome of the entomopathogenic fungus Entomophthora muscae.</title>
        <authorList>
            <person name="Elya C."/>
            <person name="Lovett B.R."/>
            <person name="Lee E."/>
            <person name="Macias A.M."/>
            <person name="Hajek A.E."/>
            <person name="De Bivort B.L."/>
            <person name="Kasson M.T."/>
            <person name="De Fine Licht H.H."/>
            <person name="Stajich J.E."/>
        </authorList>
    </citation>
    <scope>NUCLEOTIDE SEQUENCE</scope>
    <source>
        <strain evidence="1">Berkeley</strain>
    </source>
</reference>
<accession>A0ACC2T2J0</accession>
<organism evidence="1 2">
    <name type="scientific">Entomophthora muscae</name>
    <dbReference type="NCBI Taxonomy" id="34485"/>
    <lineage>
        <taxon>Eukaryota</taxon>
        <taxon>Fungi</taxon>
        <taxon>Fungi incertae sedis</taxon>
        <taxon>Zoopagomycota</taxon>
        <taxon>Entomophthoromycotina</taxon>
        <taxon>Entomophthoromycetes</taxon>
        <taxon>Entomophthorales</taxon>
        <taxon>Entomophthoraceae</taxon>
        <taxon>Entomophthora</taxon>
    </lineage>
</organism>
<gene>
    <name evidence="1" type="ORF">DSO57_1024105</name>
</gene>
<evidence type="ECO:0000313" key="1">
    <source>
        <dbReference type="EMBL" id="KAJ9068889.1"/>
    </source>
</evidence>
<protein>
    <submittedName>
        <fullName evidence="1">Uncharacterized protein</fullName>
    </submittedName>
</protein>
<dbReference type="Proteomes" id="UP001165960">
    <property type="component" value="Unassembled WGS sequence"/>
</dbReference>
<evidence type="ECO:0000313" key="2">
    <source>
        <dbReference type="Proteomes" id="UP001165960"/>
    </source>
</evidence>
<proteinExistence type="predicted"/>
<comment type="caution">
    <text evidence="1">The sequence shown here is derived from an EMBL/GenBank/DDBJ whole genome shotgun (WGS) entry which is preliminary data.</text>
</comment>
<dbReference type="EMBL" id="QTSX02003679">
    <property type="protein sequence ID" value="KAJ9068889.1"/>
    <property type="molecule type" value="Genomic_DNA"/>
</dbReference>
<name>A0ACC2T2J0_9FUNG</name>
<sequence>MAITTGISRAPPEKCYPQPLAKHHLKSHQNTLANILARLQPTTPGKMVQLPQLVKSDILYLPSQYQASHPSQCQPVAFLPDAFLFRPFFRSYISKIMINEPPPSPAQLASFLRPVEICKHFQSEQTPL</sequence>